<keyword evidence="1" id="KW-0812">Transmembrane</keyword>
<evidence type="ECO:0000256" key="1">
    <source>
        <dbReference type="SAM" id="Phobius"/>
    </source>
</evidence>
<evidence type="ECO:0000313" key="3">
    <source>
        <dbReference type="Proteomes" id="UP001169027"/>
    </source>
</evidence>
<feature type="transmembrane region" description="Helical" evidence="1">
    <location>
        <begin position="155"/>
        <end position="176"/>
    </location>
</feature>
<reference evidence="2" key="1">
    <citation type="submission" date="2023-06" db="EMBL/GenBank/DDBJ databases">
        <authorList>
            <person name="Jiang Y."/>
            <person name="Liu Q."/>
        </authorList>
    </citation>
    <scope>NUCLEOTIDE SEQUENCE</scope>
    <source>
        <strain evidence="2">CGMCC 1.12090</strain>
    </source>
</reference>
<gene>
    <name evidence="2" type="ORF">Q2T77_24540</name>
</gene>
<proteinExistence type="predicted"/>
<keyword evidence="1" id="KW-0472">Membrane</keyword>
<keyword evidence="1" id="KW-1133">Transmembrane helix</keyword>
<comment type="caution">
    <text evidence="2">The sequence shown here is derived from an EMBL/GenBank/DDBJ whole genome shotgun (WGS) entry which is preliminary data.</text>
</comment>
<dbReference type="RefSeq" id="WP_301813149.1">
    <property type="nucleotide sequence ID" value="NZ_JAUJZH010000020.1"/>
</dbReference>
<organism evidence="2 3">
    <name type="scientific">Variovorax ginsengisoli</name>
    <dbReference type="NCBI Taxonomy" id="363844"/>
    <lineage>
        <taxon>Bacteria</taxon>
        <taxon>Pseudomonadati</taxon>
        <taxon>Pseudomonadota</taxon>
        <taxon>Betaproteobacteria</taxon>
        <taxon>Burkholderiales</taxon>
        <taxon>Comamonadaceae</taxon>
        <taxon>Variovorax</taxon>
    </lineage>
</organism>
<evidence type="ECO:0000313" key="2">
    <source>
        <dbReference type="EMBL" id="MDO1535458.1"/>
    </source>
</evidence>
<protein>
    <submittedName>
        <fullName evidence="2">Uncharacterized protein</fullName>
    </submittedName>
</protein>
<dbReference type="EMBL" id="JAUKVY010000020">
    <property type="protein sequence ID" value="MDO1535458.1"/>
    <property type="molecule type" value="Genomic_DNA"/>
</dbReference>
<feature type="transmembrane region" description="Helical" evidence="1">
    <location>
        <begin position="182"/>
        <end position="199"/>
    </location>
</feature>
<feature type="transmembrane region" description="Helical" evidence="1">
    <location>
        <begin position="12"/>
        <end position="29"/>
    </location>
</feature>
<sequence length="363" mass="40062">MPWTDHGKIAGALVLVVTLALMLPMLRYLRSGWGAKRLDIIDGLSGEARLAYFQMFNRTNSPANAGDAVGAFEDLYKHWFGRRYFLWPGVLFFVVGFLSVALAVSGGLHRLDFIDGGPLCNLPDNAIYALAGAYLWVADDHISRARRLDFSPADVHWATLRFIIAIPMGYAFVGWAGDKAGFVAFALGAFPLGTLISMIQRGFRKVIGDTDPDKEGAHDSVIRLQGVNSSIAERLANEDITTIPQFAYCDPVRLVMRSNLSFNFVTDCMSQALAWIYFETHLAELRVMGLRGAVEIKYLIDEIDDLDSEDPAARACQAAAAATLQALAVKLDMTTDTVQNALRQIAEDPFTIFLQEVWTTPET</sequence>
<feature type="transmembrane region" description="Helical" evidence="1">
    <location>
        <begin position="84"/>
        <end position="106"/>
    </location>
</feature>
<name>A0ABT8SAJ5_9BURK</name>
<keyword evidence="3" id="KW-1185">Reference proteome</keyword>
<accession>A0ABT8SAJ5</accession>
<dbReference type="Proteomes" id="UP001169027">
    <property type="component" value="Unassembled WGS sequence"/>
</dbReference>